<gene>
    <name evidence="5" type="ORF">GSM42_03980</name>
</gene>
<sequence>MKLYRYEKELEGVVSYIQYHLDRPLSLSEIANYAGYSPYHFTRIFKEKIGVSPFYYISSLRMQQAKKMLLDTNFPVRDIGLNIGQQSLGTFTTQFTKRVGMTPSAFRKSTQMVNEDFPSLKQMNQWSLSKLPNSIDNRIEGIVESEVPIEGVIFIGLFAKPVPEGLPLYGTLLSSEGSFCFKNVNPGMYYLMATSVSWEMESSDVLLPEKTLRFRSHQPIIVKDCFSVPFQQVTLRPPLLDDPPILVSLPLLMRIFLKDITAIDKKSR</sequence>
<dbReference type="Gene3D" id="1.10.10.60">
    <property type="entry name" value="Homeodomain-like"/>
    <property type="match status" value="2"/>
</dbReference>
<dbReference type="RefSeq" id="WP_160800245.1">
    <property type="nucleotide sequence ID" value="NZ_WUUL01000002.1"/>
</dbReference>
<name>A0A6I4VRL2_9BACL</name>
<comment type="caution">
    <text evidence="5">The sequence shown here is derived from an EMBL/GenBank/DDBJ whole genome shotgun (WGS) entry which is preliminary data.</text>
</comment>
<dbReference type="InterPro" id="IPR018060">
    <property type="entry name" value="HTH_AraC"/>
</dbReference>
<keyword evidence="1" id="KW-0805">Transcription regulation</keyword>
<dbReference type="PANTHER" id="PTHR47504">
    <property type="entry name" value="RIGHT ORIGIN-BINDING PROTEIN"/>
    <property type="match status" value="1"/>
</dbReference>
<evidence type="ECO:0000256" key="2">
    <source>
        <dbReference type="ARBA" id="ARBA00023125"/>
    </source>
</evidence>
<dbReference type="Pfam" id="PF12833">
    <property type="entry name" value="HTH_18"/>
    <property type="match status" value="1"/>
</dbReference>
<evidence type="ECO:0000256" key="1">
    <source>
        <dbReference type="ARBA" id="ARBA00023015"/>
    </source>
</evidence>
<evidence type="ECO:0000256" key="3">
    <source>
        <dbReference type="ARBA" id="ARBA00023163"/>
    </source>
</evidence>
<reference evidence="5 6" key="1">
    <citation type="submission" date="2019-12" db="EMBL/GenBank/DDBJ databases">
        <title>Whole-genome analyses of novel actinobacteria.</title>
        <authorList>
            <person name="Sahin N."/>
            <person name="Saygin H."/>
        </authorList>
    </citation>
    <scope>NUCLEOTIDE SEQUENCE [LARGE SCALE GENOMIC DNA]</scope>
    <source>
        <strain evidence="5 6">KC615</strain>
    </source>
</reference>
<keyword evidence="3" id="KW-0804">Transcription</keyword>
<feature type="domain" description="HTH araC/xylS-type" evidence="4">
    <location>
        <begin position="11"/>
        <end position="109"/>
    </location>
</feature>
<dbReference type="PANTHER" id="PTHR47504:SF5">
    <property type="entry name" value="RIGHT ORIGIN-BINDING PROTEIN"/>
    <property type="match status" value="1"/>
</dbReference>
<dbReference type="Proteomes" id="UP000430692">
    <property type="component" value="Unassembled WGS sequence"/>
</dbReference>
<dbReference type="GO" id="GO:0043565">
    <property type="term" value="F:sequence-specific DNA binding"/>
    <property type="evidence" value="ECO:0007669"/>
    <property type="project" value="InterPro"/>
</dbReference>
<dbReference type="PROSITE" id="PS01124">
    <property type="entry name" value="HTH_ARAC_FAMILY_2"/>
    <property type="match status" value="1"/>
</dbReference>
<organism evidence="5 6">
    <name type="scientific">Shimazuella alba</name>
    <dbReference type="NCBI Taxonomy" id="2690964"/>
    <lineage>
        <taxon>Bacteria</taxon>
        <taxon>Bacillati</taxon>
        <taxon>Bacillota</taxon>
        <taxon>Bacilli</taxon>
        <taxon>Bacillales</taxon>
        <taxon>Thermoactinomycetaceae</taxon>
        <taxon>Shimazuella</taxon>
    </lineage>
</organism>
<dbReference type="SMART" id="SM00342">
    <property type="entry name" value="HTH_ARAC"/>
    <property type="match status" value="1"/>
</dbReference>
<dbReference type="EMBL" id="WUUL01000002">
    <property type="protein sequence ID" value="MXQ52905.1"/>
    <property type="molecule type" value="Genomic_DNA"/>
</dbReference>
<evidence type="ECO:0000259" key="4">
    <source>
        <dbReference type="PROSITE" id="PS01124"/>
    </source>
</evidence>
<protein>
    <submittedName>
        <fullName evidence="5">Helix-turn-helix domain-containing protein</fullName>
    </submittedName>
</protein>
<dbReference type="GO" id="GO:0003700">
    <property type="term" value="F:DNA-binding transcription factor activity"/>
    <property type="evidence" value="ECO:0007669"/>
    <property type="project" value="InterPro"/>
</dbReference>
<accession>A0A6I4VRL2</accession>
<dbReference type="SUPFAM" id="SSF46689">
    <property type="entry name" value="Homeodomain-like"/>
    <property type="match status" value="2"/>
</dbReference>
<proteinExistence type="predicted"/>
<dbReference type="InterPro" id="IPR009057">
    <property type="entry name" value="Homeodomain-like_sf"/>
</dbReference>
<dbReference type="InterPro" id="IPR050959">
    <property type="entry name" value="MarA-like"/>
</dbReference>
<dbReference type="AlphaFoldDB" id="A0A6I4VRL2"/>
<keyword evidence="6" id="KW-1185">Reference proteome</keyword>
<evidence type="ECO:0000313" key="6">
    <source>
        <dbReference type="Proteomes" id="UP000430692"/>
    </source>
</evidence>
<keyword evidence="2" id="KW-0238">DNA-binding</keyword>
<evidence type="ECO:0000313" key="5">
    <source>
        <dbReference type="EMBL" id="MXQ52905.1"/>
    </source>
</evidence>